<keyword evidence="1" id="KW-0053">Apoptosis</keyword>
<dbReference type="CDD" id="cd00022">
    <property type="entry name" value="BIR"/>
    <property type="match status" value="2"/>
</dbReference>
<dbReference type="Proteomes" id="UP001566132">
    <property type="component" value="Unassembled WGS sequence"/>
</dbReference>
<dbReference type="EMBL" id="JBDJPC010000009">
    <property type="protein sequence ID" value="KAL1492133.1"/>
    <property type="molecule type" value="Genomic_DNA"/>
</dbReference>
<dbReference type="GO" id="GO:0006915">
    <property type="term" value="P:apoptotic process"/>
    <property type="evidence" value="ECO:0007669"/>
    <property type="project" value="UniProtKB-KW"/>
</dbReference>
<organism evidence="3 4">
    <name type="scientific">Hypothenemus hampei</name>
    <name type="common">Coffee berry borer</name>
    <dbReference type="NCBI Taxonomy" id="57062"/>
    <lineage>
        <taxon>Eukaryota</taxon>
        <taxon>Metazoa</taxon>
        <taxon>Ecdysozoa</taxon>
        <taxon>Arthropoda</taxon>
        <taxon>Hexapoda</taxon>
        <taxon>Insecta</taxon>
        <taxon>Pterygota</taxon>
        <taxon>Neoptera</taxon>
        <taxon>Endopterygota</taxon>
        <taxon>Coleoptera</taxon>
        <taxon>Polyphaga</taxon>
        <taxon>Cucujiformia</taxon>
        <taxon>Curculionidae</taxon>
        <taxon>Scolytinae</taxon>
        <taxon>Hypothenemus</taxon>
    </lineage>
</organism>
<gene>
    <name evidence="3" type="ORF">ABEB36_012621</name>
</gene>
<dbReference type="PANTHER" id="PTHR10044:SF174">
    <property type="entry name" value="DEATH-ASSOCIATED INHIBITOR OF APOPTOSIS 1"/>
    <property type="match status" value="1"/>
</dbReference>
<evidence type="ECO:0000256" key="2">
    <source>
        <dbReference type="SAM" id="MobiDB-lite"/>
    </source>
</evidence>
<keyword evidence="4" id="KW-1185">Reference proteome</keyword>
<dbReference type="SMART" id="SM00238">
    <property type="entry name" value="BIR"/>
    <property type="match status" value="2"/>
</dbReference>
<feature type="compositionally biased region" description="Low complexity" evidence="2">
    <location>
        <begin position="266"/>
        <end position="278"/>
    </location>
</feature>
<dbReference type="AlphaFoldDB" id="A0ABD1EC68"/>
<dbReference type="Gene3D" id="1.10.1170.10">
    <property type="entry name" value="Inhibitor Of Apoptosis Protein (2mihbC-IAP-1), Chain A"/>
    <property type="match status" value="2"/>
</dbReference>
<reference evidence="3 4" key="1">
    <citation type="submission" date="2024-05" db="EMBL/GenBank/DDBJ databases">
        <title>Genetic variation in Jamaican populations of the coffee berry borer (Hypothenemus hampei).</title>
        <authorList>
            <person name="Errbii M."/>
            <person name="Myrie A."/>
        </authorList>
    </citation>
    <scope>NUCLEOTIDE SEQUENCE [LARGE SCALE GENOMIC DNA]</scope>
    <source>
        <strain evidence="3">JA-Hopewell-2020-01-JO</strain>
        <tissue evidence="3">Whole body</tissue>
    </source>
</reference>
<dbReference type="Gene3D" id="3.30.40.10">
    <property type="entry name" value="Zinc/RING finger domain, C3HC4 (zinc finger)"/>
    <property type="match status" value="1"/>
</dbReference>
<dbReference type="InterPro" id="IPR001370">
    <property type="entry name" value="BIR_rpt"/>
</dbReference>
<dbReference type="PROSITE" id="PS01282">
    <property type="entry name" value="BIR_REPEAT_1"/>
    <property type="match status" value="1"/>
</dbReference>
<comment type="caution">
    <text evidence="3">The sequence shown here is derived from an EMBL/GenBank/DDBJ whole genome shotgun (WGS) entry which is preliminary data.</text>
</comment>
<accession>A0ABD1EC68</accession>
<dbReference type="PROSITE" id="PS50143">
    <property type="entry name" value="BIR_REPEAT_2"/>
    <property type="match status" value="2"/>
</dbReference>
<dbReference type="SUPFAM" id="SSF57924">
    <property type="entry name" value="Inhibitor of apoptosis (IAP) repeat"/>
    <property type="match status" value="2"/>
</dbReference>
<dbReference type="PANTHER" id="PTHR10044">
    <property type="entry name" value="INHIBITOR OF APOPTOSIS"/>
    <property type="match status" value="1"/>
</dbReference>
<dbReference type="InterPro" id="IPR050784">
    <property type="entry name" value="IAP"/>
</dbReference>
<evidence type="ECO:0000256" key="1">
    <source>
        <dbReference type="ARBA" id="ARBA00022703"/>
    </source>
</evidence>
<evidence type="ECO:0000313" key="4">
    <source>
        <dbReference type="Proteomes" id="UP001566132"/>
    </source>
</evidence>
<dbReference type="Pfam" id="PF13920">
    <property type="entry name" value="zf-C3HC4_3"/>
    <property type="match status" value="1"/>
</dbReference>
<feature type="region of interest" description="Disordered" evidence="2">
    <location>
        <begin position="256"/>
        <end position="292"/>
    </location>
</feature>
<proteinExistence type="predicted"/>
<dbReference type="FunFam" id="1.10.1170.10:FF:000003">
    <property type="entry name" value="E3 ubiquitin-protein ligase XIAP"/>
    <property type="match status" value="1"/>
</dbReference>
<dbReference type="Pfam" id="PF00653">
    <property type="entry name" value="BIR"/>
    <property type="match status" value="2"/>
</dbReference>
<sequence>MSGSVLTQLNEQNRTNFSSLKHFDLLNDGKNKALNLETSPSQTEKLDFKKYEDRLKSYDNWPKNEISKEVLAKAGFYYKNYNDDVQCPFCHIEGYQWIAGDDPMEHHRSWSPACPFVMNSVDSSSPRNNRDIDSHGLFGMEVMRNSVPEDEVGPGNSGTRRGKGPAHPDKVTFNIRLNTFLNPSASWPRSMKQKPRDLAEAGFFYVGKGDQAVCFCCGGGLKDWEETDDPWEQHALWFPKCQYLLQKKGSEYIKSVKEKRDPTRHSVASASSSNNLNSETKETVSVNLPEQSSGLESSLERLSLPEPSERNLCKICYKNEMCVLFKPCDHIVSCVECSWGLETCAICRKPVERRDRVFLS</sequence>
<evidence type="ECO:0000313" key="3">
    <source>
        <dbReference type="EMBL" id="KAL1492133.1"/>
    </source>
</evidence>
<feature type="region of interest" description="Disordered" evidence="2">
    <location>
        <begin position="147"/>
        <end position="168"/>
    </location>
</feature>
<protein>
    <submittedName>
        <fullName evidence="3">Uncharacterized protein</fullName>
    </submittedName>
</protein>
<name>A0ABD1EC68_HYPHA</name>
<dbReference type="InterPro" id="IPR013083">
    <property type="entry name" value="Znf_RING/FYVE/PHD"/>
</dbReference>